<evidence type="ECO:0008006" key="4">
    <source>
        <dbReference type="Google" id="ProtNLM"/>
    </source>
</evidence>
<evidence type="ECO:0000313" key="2">
    <source>
        <dbReference type="EMBL" id="GLT23082.1"/>
    </source>
</evidence>
<organism evidence="2 3">
    <name type="scientific">Zoogloea oryzae</name>
    <dbReference type="NCBI Taxonomy" id="310767"/>
    <lineage>
        <taxon>Bacteria</taxon>
        <taxon>Pseudomonadati</taxon>
        <taxon>Pseudomonadota</taxon>
        <taxon>Betaproteobacteria</taxon>
        <taxon>Rhodocyclales</taxon>
        <taxon>Zoogloeaceae</taxon>
        <taxon>Zoogloea</taxon>
    </lineage>
</organism>
<dbReference type="PANTHER" id="PTHR28008">
    <property type="entry name" value="DOMAIN PROTEIN, PUTATIVE (AFU_ORTHOLOGUE AFUA_3G10980)-RELATED"/>
    <property type="match status" value="1"/>
</dbReference>
<evidence type="ECO:0000256" key="1">
    <source>
        <dbReference type="SAM" id="Phobius"/>
    </source>
</evidence>
<evidence type="ECO:0000313" key="3">
    <source>
        <dbReference type="Proteomes" id="UP001157167"/>
    </source>
</evidence>
<keyword evidence="3" id="KW-1185">Reference proteome</keyword>
<keyword evidence="1" id="KW-0812">Transmembrane</keyword>
<keyword evidence="1" id="KW-0472">Membrane</keyword>
<proteinExistence type="predicted"/>
<reference evidence="3" key="1">
    <citation type="journal article" date="2019" name="Int. J. Syst. Evol. Microbiol.">
        <title>The Global Catalogue of Microorganisms (GCM) 10K type strain sequencing project: providing services to taxonomists for standard genome sequencing and annotation.</title>
        <authorList>
            <consortium name="The Broad Institute Genomics Platform"/>
            <consortium name="The Broad Institute Genome Sequencing Center for Infectious Disease"/>
            <person name="Wu L."/>
            <person name="Ma J."/>
        </authorList>
    </citation>
    <scope>NUCLEOTIDE SEQUENCE [LARGE SCALE GENOMIC DNA]</scope>
    <source>
        <strain evidence="3">NBRC 102407</strain>
    </source>
</reference>
<gene>
    <name evidence="2" type="ORF">GCM10007933_25440</name>
</gene>
<accession>A0ABQ6FEM9</accession>
<keyword evidence="1" id="KW-1133">Transmembrane helix</keyword>
<sequence>MPFRLPPPVIRTLFALALIVIFILAMIPMAVVPEVVDFQDKLHHSAAFAVLTLLGWAGWPARINAVAGGLLGYGILIEICQHTLTTNRFGEPMDVVADMLGIVIARWIIQARTARPA</sequence>
<dbReference type="EMBL" id="BSPX01000038">
    <property type="protein sequence ID" value="GLT23082.1"/>
    <property type="molecule type" value="Genomic_DNA"/>
</dbReference>
<name>A0ABQ6FEM9_9RHOO</name>
<dbReference type="RefSeq" id="WP_284188310.1">
    <property type="nucleotide sequence ID" value="NZ_BSPX01000038.1"/>
</dbReference>
<dbReference type="PANTHER" id="PTHR28008:SF1">
    <property type="entry name" value="DOMAIN PROTEIN, PUTATIVE (AFU_ORTHOLOGUE AFUA_3G10980)-RELATED"/>
    <property type="match status" value="1"/>
</dbReference>
<dbReference type="Proteomes" id="UP001157167">
    <property type="component" value="Unassembled WGS sequence"/>
</dbReference>
<comment type="caution">
    <text evidence="2">The sequence shown here is derived from an EMBL/GenBank/DDBJ whole genome shotgun (WGS) entry which is preliminary data.</text>
</comment>
<protein>
    <recommendedName>
        <fullName evidence="4">VanZ family protein</fullName>
    </recommendedName>
</protein>
<feature type="transmembrane region" description="Helical" evidence="1">
    <location>
        <begin position="12"/>
        <end position="30"/>
    </location>
</feature>